<feature type="compositionally biased region" description="Basic and acidic residues" evidence="2">
    <location>
        <begin position="56"/>
        <end position="68"/>
    </location>
</feature>
<dbReference type="Pfam" id="PF21762">
    <property type="entry name" value="DEDDh_C"/>
    <property type="match status" value="2"/>
</dbReference>
<dbReference type="InterPro" id="IPR040151">
    <property type="entry name" value="Gfd2/YDR514C-like"/>
</dbReference>
<dbReference type="Gene3D" id="3.30.420.10">
    <property type="entry name" value="Ribonuclease H-like superfamily/Ribonuclease H"/>
    <property type="match status" value="1"/>
</dbReference>
<dbReference type="InterPro" id="IPR036397">
    <property type="entry name" value="RNaseH_sf"/>
</dbReference>
<organism evidence="4 5">
    <name type="scientific">Lineolata rhizophorae</name>
    <dbReference type="NCBI Taxonomy" id="578093"/>
    <lineage>
        <taxon>Eukaryota</taxon>
        <taxon>Fungi</taxon>
        <taxon>Dikarya</taxon>
        <taxon>Ascomycota</taxon>
        <taxon>Pezizomycotina</taxon>
        <taxon>Dothideomycetes</taxon>
        <taxon>Dothideomycetes incertae sedis</taxon>
        <taxon>Lineolatales</taxon>
        <taxon>Lineolataceae</taxon>
        <taxon>Lineolata</taxon>
    </lineage>
</organism>
<dbReference type="PANTHER" id="PTHR28083">
    <property type="entry name" value="GOOD FOR FULL DBP5 ACTIVITY PROTEIN 2"/>
    <property type="match status" value="1"/>
</dbReference>
<protein>
    <recommendedName>
        <fullName evidence="3">Gfd2/YDR514C-like C-terminal domain-containing protein</fullName>
    </recommendedName>
</protein>
<sequence length="800" mass="87722">MEAAMPAAEAKVHWLQGLLGADLESLPDTHAPPPARLTVVSEAPVELGGAPPIQEPQRDISRLEEQHELSTPPIKPGNELEIPYGTDDLDEKPERTSPGLAEPTPTPASCEETSGNLDTFSACAPPQPFSSPARPPATEPDDKEDDSEVVMGRRKKTGIVKALTLPPPPACGESAPPDTNFCPISLVSKYPYRFCPREYSEPIAQAFFNEGKFYKRELDLYYIWPPTSVSEKPLLFITETQLLNLLGEINDKYPPANLRITEGNRDAGLVVQFAPHPSLRPRYLGRSHSREQFNDLEANVPGRSFSMSKEDNDAQPDRPSLEAFKAKMQEVLEAQRAKNKAGKAKKRQERMQRQQAMGKQLKRAQRYLGLRPSKTDIPDSLDRSVPTSSTYALDQHGSIGPFIPPLDTSATAPYPFDSNVVIVSVDVEAYERSHSIITEVGIATLDTADLVGVSPGPKGDNWVTRMRARHFRIQEYAHLKNGEYVAGCPEKFDFGQSEFVNKAEANAAVASCFREPFSEGFTVPKKALGIEQKEGQNEGVKLAEDADLMDVEPTYAGPYTTATRAPQLAGFGAPSTASKHHNPNAAAAVEGADKRRVVLLGHDTKQDIQYLNQLGYNPLNLSNLHEVLDTAALYMAHRRDSTQPRSLATTLYDLDLVGWNLHNAGNDAVYTLRAMLALCVAEAAARGSTEARVEREERRTEKLSREVAEVLQRNSEEARGWISDENSDGGVPVDVEKSAPKAKEKWSKEGYAPSRGETDPLYGTMPPSAGASDRVGGFNMEVDGEWCGAKISEKASKNVK</sequence>
<keyword evidence="1" id="KW-0175">Coiled coil</keyword>
<dbReference type="SUPFAM" id="SSF53098">
    <property type="entry name" value="Ribonuclease H-like"/>
    <property type="match status" value="1"/>
</dbReference>
<feature type="compositionally biased region" description="Acidic residues" evidence="2">
    <location>
        <begin position="139"/>
        <end position="148"/>
    </location>
</feature>
<evidence type="ECO:0000256" key="1">
    <source>
        <dbReference type="SAM" id="Coils"/>
    </source>
</evidence>
<feature type="compositionally biased region" description="Basic and acidic residues" evidence="2">
    <location>
        <begin position="734"/>
        <end position="748"/>
    </location>
</feature>
<feature type="region of interest" description="Disordered" evidence="2">
    <location>
        <begin position="721"/>
        <end position="776"/>
    </location>
</feature>
<evidence type="ECO:0000256" key="2">
    <source>
        <dbReference type="SAM" id="MobiDB-lite"/>
    </source>
</evidence>
<keyword evidence="5" id="KW-1185">Reference proteome</keyword>
<accession>A0A6A6NW30</accession>
<evidence type="ECO:0000259" key="3">
    <source>
        <dbReference type="Pfam" id="PF21762"/>
    </source>
</evidence>
<dbReference type="OrthoDB" id="5953249at2759"/>
<feature type="compositionally biased region" description="Pro residues" evidence="2">
    <location>
        <begin position="125"/>
        <end position="138"/>
    </location>
</feature>
<evidence type="ECO:0000313" key="4">
    <source>
        <dbReference type="EMBL" id="KAF2455919.1"/>
    </source>
</evidence>
<dbReference type="AlphaFoldDB" id="A0A6A6NW30"/>
<feature type="coiled-coil region" evidence="1">
    <location>
        <begin position="686"/>
        <end position="713"/>
    </location>
</feature>
<gene>
    <name evidence="4" type="ORF">BDY21DRAFT_63760</name>
</gene>
<feature type="domain" description="Gfd2/YDR514C-like C-terminal" evidence="3">
    <location>
        <begin position="421"/>
        <end position="518"/>
    </location>
</feature>
<feature type="domain" description="Gfd2/YDR514C-like C-terminal" evidence="3">
    <location>
        <begin position="589"/>
        <end position="678"/>
    </location>
</feature>
<evidence type="ECO:0000313" key="5">
    <source>
        <dbReference type="Proteomes" id="UP000799766"/>
    </source>
</evidence>
<dbReference type="EMBL" id="MU001685">
    <property type="protein sequence ID" value="KAF2455919.1"/>
    <property type="molecule type" value="Genomic_DNA"/>
</dbReference>
<proteinExistence type="predicted"/>
<dbReference type="Proteomes" id="UP000799766">
    <property type="component" value="Unassembled WGS sequence"/>
</dbReference>
<dbReference type="InterPro" id="IPR048519">
    <property type="entry name" value="Gfd2/YDR514C-like_C"/>
</dbReference>
<name>A0A6A6NW30_9PEZI</name>
<dbReference type="InterPro" id="IPR012337">
    <property type="entry name" value="RNaseH-like_sf"/>
</dbReference>
<dbReference type="GO" id="GO:0005634">
    <property type="term" value="C:nucleus"/>
    <property type="evidence" value="ECO:0007669"/>
    <property type="project" value="TreeGrafter"/>
</dbReference>
<dbReference type="PANTHER" id="PTHR28083:SF1">
    <property type="entry name" value="GOOD FOR FULL DBP5 ACTIVITY PROTEIN 2"/>
    <property type="match status" value="1"/>
</dbReference>
<reference evidence="4" key="1">
    <citation type="journal article" date="2020" name="Stud. Mycol.">
        <title>101 Dothideomycetes genomes: a test case for predicting lifestyles and emergence of pathogens.</title>
        <authorList>
            <person name="Haridas S."/>
            <person name="Albert R."/>
            <person name="Binder M."/>
            <person name="Bloem J."/>
            <person name="Labutti K."/>
            <person name="Salamov A."/>
            <person name="Andreopoulos B."/>
            <person name="Baker S."/>
            <person name="Barry K."/>
            <person name="Bills G."/>
            <person name="Bluhm B."/>
            <person name="Cannon C."/>
            <person name="Castanera R."/>
            <person name="Culley D."/>
            <person name="Daum C."/>
            <person name="Ezra D."/>
            <person name="Gonzalez J."/>
            <person name="Henrissat B."/>
            <person name="Kuo A."/>
            <person name="Liang C."/>
            <person name="Lipzen A."/>
            <person name="Lutzoni F."/>
            <person name="Magnuson J."/>
            <person name="Mondo S."/>
            <person name="Nolan M."/>
            <person name="Ohm R."/>
            <person name="Pangilinan J."/>
            <person name="Park H.-J."/>
            <person name="Ramirez L."/>
            <person name="Alfaro M."/>
            <person name="Sun H."/>
            <person name="Tritt A."/>
            <person name="Yoshinaga Y."/>
            <person name="Zwiers L.-H."/>
            <person name="Turgeon B."/>
            <person name="Goodwin S."/>
            <person name="Spatafora J."/>
            <person name="Crous P."/>
            <person name="Grigoriev I."/>
        </authorList>
    </citation>
    <scope>NUCLEOTIDE SEQUENCE</scope>
    <source>
        <strain evidence="4">ATCC 16933</strain>
    </source>
</reference>
<dbReference type="GO" id="GO:0003676">
    <property type="term" value="F:nucleic acid binding"/>
    <property type="evidence" value="ECO:0007669"/>
    <property type="project" value="InterPro"/>
</dbReference>
<feature type="region of interest" description="Disordered" evidence="2">
    <location>
        <begin position="41"/>
        <end position="149"/>
    </location>
</feature>